<comment type="caution">
    <text evidence="1">The sequence shown here is derived from an EMBL/GenBank/DDBJ whole genome shotgun (WGS) entry which is preliminary data.</text>
</comment>
<dbReference type="RefSeq" id="WP_134261852.1">
    <property type="nucleotide sequence ID" value="NZ_BKJX01000170.1"/>
</dbReference>
<dbReference type="AlphaFoldDB" id="A0A5E9PKM0"/>
<evidence type="ECO:0000313" key="1">
    <source>
        <dbReference type="EMBL" id="TEU28833.1"/>
    </source>
</evidence>
<dbReference type="EMBL" id="SNSA01000002">
    <property type="protein sequence ID" value="TEU28833.1"/>
    <property type="molecule type" value="Genomic_DNA"/>
</dbReference>
<gene>
    <name evidence="1" type="ORF">E2R16_03680</name>
</gene>
<proteinExistence type="predicted"/>
<sequence length="78" mass="9367">MDICIGGLLNGQKRHDNQSFFKVENHYCDSFSEYTKEYFHLNGQIFSFWISKEIDFFEAQKKIELYLINIENIKIKHA</sequence>
<name>A0A5E9PKM0_9GAMM</name>
<accession>A0A5E9PKM0</accession>
<protein>
    <submittedName>
        <fullName evidence="1">Uncharacterized protein</fullName>
    </submittedName>
</protein>
<evidence type="ECO:0000313" key="2">
    <source>
        <dbReference type="Proteomes" id="UP000297445"/>
    </source>
</evidence>
<reference evidence="1 2" key="1">
    <citation type="submission" date="2019-03" db="EMBL/GenBank/DDBJ databases">
        <title>Draft genome sequence of an environmental Acinetobacter seifertii from Brazil.</title>
        <authorList>
            <person name="Furlan J.P.R."/>
            <person name="Stehling E.G."/>
        </authorList>
    </citation>
    <scope>NUCLEOTIDE SEQUENCE [LARGE SCALE GENOMIC DNA]</scope>
    <source>
        <strain evidence="1 2">SAb133</strain>
    </source>
</reference>
<organism evidence="1 2">
    <name type="scientific">Acinetobacter seifertii</name>
    <dbReference type="NCBI Taxonomy" id="1530123"/>
    <lineage>
        <taxon>Bacteria</taxon>
        <taxon>Pseudomonadati</taxon>
        <taxon>Pseudomonadota</taxon>
        <taxon>Gammaproteobacteria</taxon>
        <taxon>Moraxellales</taxon>
        <taxon>Moraxellaceae</taxon>
        <taxon>Acinetobacter</taxon>
        <taxon>Acinetobacter calcoaceticus/baumannii complex</taxon>
    </lineage>
</organism>
<dbReference type="Proteomes" id="UP000297445">
    <property type="component" value="Unassembled WGS sequence"/>
</dbReference>